<reference evidence="1" key="1">
    <citation type="journal article" date="2025" name="Int. J. Syst. Evol. Microbiol.">
        <title>Inconstantimicrobium mannanitabidum sp. nov., a novel member of the family Clostridiaceae isolated from anoxic soil under the treatment of reductive soil disinfestation.</title>
        <authorList>
            <person name="Ueki A."/>
            <person name="Tonouchi A."/>
            <person name="Honma S."/>
            <person name="Kaku N."/>
            <person name="Ueki K."/>
        </authorList>
    </citation>
    <scope>NUCLEOTIDE SEQUENCE</scope>
    <source>
        <strain evidence="1">TW13</strain>
    </source>
</reference>
<gene>
    <name evidence="1" type="ORF">rsdtw13_38740</name>
</gene>
<dbReference type="EMBL" id="BROD01000001">
    <property type="protein sequence ID" value="GKX68616.1"/>
    <property type="molecule type" value="Genomic_DNA"/>
</dbReference>
<accession>A0ACB5RHR7</accession>
<proteinExistence type="predicted"/>
<name>A0ACB5RHR7_9CLOT</name>
<organism evidence="1 2">
    <name type="scientific">Inconstantimicrobium mannanitabidum</name>
    <dbReference type="NCBI Taxonomy" id="1604901"/>
    <lineage>
        <taxon>Bacteria</taxon>
        <taxon>Bacillati</taxon>
        <taxon>Bacillota</taxon>
        <taxon>Clostridia</taxon>
        <taxon>Eubacteriales</taxon>
        <taxon>Clostridiaceae</taxon>
        <taxon>Inconstantimicrobium</taxon>
    </lineage>
</organism>
<evidence type="ECO:0000313" key="2">
    <source>
        <dbReference type="Proteomes" id="UP001058074"/>
    </source>
</evidence>
<keyword evidence="2" id="KW-1185">Reference proteome</keyword>
<evidence type="ECO:0000313" key="1">
    <source>
        <dbReference type="EMBL" id="GKX68616.1"/>
    </source>
</evidence>
<dbReference type="Proteomes" id="UP001058074">
    <property type="component" value="Unassembled WGS sequence"/>
</dbReference>
<protein>
    <submittedName>
        <fullName evidence="1">Uncharacterized protein</fullName>
    </submittedName>
</protein>
<comment type="caution">
    <text evidence="1">The sequence shown here is derived from an EMBL/GenBank/DDBJ whole genome shotgun (WGS) entry which is preliminary data.</text>
</comment>
<sequence length="85" mass="9366">MDFLHVSKVYSFTYDAYGNAKTSRVGDSTLFTQSEATYTPSGNYMSSLKDASGNIVKYNYNETKGTLDSVTDPKQNTTSIPMIVT</sequence>